<keyword evidence="2" id="KW-0645">Protease</keyword>
<dbReference type="GO" id="GO:0006508">
    <property type="term" value="P:proteolysis"/>
    <property type="evidence" value="ECO:0007669"/>
    <property type="project" value="UniProtKB-KW"/>
</dbReference>
<dbReference type="EMBL" id="FWXS01000003">
    <property type="protein sequence ID" value="SMC49649.1"/>
    <property type="molecule type" value="Genomic_DNA"/>
</dbReference>
<evidence type="ECO:0000256" key="2">
    <source>
        <dbReference type="ARBA" id="ARBA00022670"/>
    </source>
</evidence>
<dbReference type="Gene3D" id="3.90.1720.10">
    <property type="entry name" value="endopeptidase domain like (from Nostoc punctiforme)"/>
    <property type="match status" value="1"/>
</dbReference>
<dbReference type="PROSITE" id="PS51257">
    <property type="entry name" value="PROKAR_LIPOPROTEIN"/>
    <property type="match status" value="1"/>
</dbReference>
<dbReference type="PANTHER" id="PTHR47360:SF1">
    <property type="entry name" value="ENDOPEPTIDASE NLPC-RELATED"/>
    <property type="match status" value="1"/>
</dbReference>
<keyword evidence="4" id="KW-0378">Hydrolase</keyword>
<dbReference type="PROSITE" id="PS51935">
    <property type="entry name" value="NLPC_P60"/>
    <property type="match status" value="1"/>
</dbReference>
<keyword evidence="5" id="KW-0788">Thiol protease</keyword>
<feature type="domain" description="NlpC/P60" evidence="6">
    <location>
        <begin position="83"/>
        <end position="210"/>
    </location>
</feature>
<evidence type="ECO:0000313" key="7">
    <source>
        <dbReference type="EMBL" id="SMC49649.1"/>
    </source>
</evidence>
<evidence type="ECO:0000256" key="5">
    <source>
        <dbReference type="ARBA" id="ARBA00022807"/>
    </source>
</evidence>
<evidence type="ECO:0000256" key="3">
    <source>
        <dbReference type="ARBA" id="ARBA00022729"/>
    </source>
</evidence>
<keyword evidence="8" id="KW-1185">Reference proteome</keyword>
<evidence type="ECO:0000313" key="8">
    <source>
        <dbReference type="Proteomes" id="UP000192393"/>
    </source>
</evidence>
<keyword evidence="3" id="KW-0732">Signal</keyword>
<protein>
    <submittedName>
        <fullName evidence="7">Lipoprotein Spr</fullName>
    </submittedName>
</protein>
<dbReference type="GO" id="GO:0008234">
    <property type="term" value="F:cysteine-type peptidase activity"/>
    <property type="evidence" value="ECO:0007669"/>
    <property type="project" value="UniProtKB-KW"/>
</dbReference>
<dbReference type="AlphaFoldDB" id="A0A1W1ZMK0"/>
<name>A0A1W1ZMK0_9FLAO</name>
<dbReference type="PANTHER" id="PTHR47360">
    <property type="entry name" value="MUREIN DD-ENDOPEPTIDASE MEPS/MUREIN LD-CARBOXYPEPTIDASE"/>
    <property type="match status" value="1"/>
</dbReference>
<dbReference type="RefSeq" id="WP_084016685.1">
    <property type="nucleotide sequence ID" value="NZ_FWXS01000003.1"/>
</dbReference>
<sequence>MRGLNILTIVIIAIFTTSCSSLISTSNAKSSYVPLERSYYTQGSIINKQLYAERKAEEVKPVKVEREKTAIEELNEIHDMAMSSFVSKILSEAETYLGTPYRFGGTTRSGIDCSSFVQQVFEMFDYQLPRVSSAQAKEGTEITKEDLRAGDLVFFSTSGRGRVSHVGIVHSIREDGEIEFIHASTSQGVTVTPLSDSYWSKRYLYAKRILD</sequence>
<gene>
    <name evidence="7" type="ORF">SAMN06296427_10392</name>
</gene>
<reference evidence="7 8" key="1">
    <citation type="submission" date="2017-04" db="EMBL/GenBank/DDBJ databases">
        <authorList>
            <person name="Afonso C.L."/>
            <person name="Miller P.J."/>
            <person name="Scott M.A."/>
            <person name="Spackman E."/>
            <person name="Goraichik I."/>
            <person name="Dimitrov K.M."/>
            <person name="Suarez D.L."/>
            <person name="Swayne D.E."/>
        </authorList>
    </citation>
    <scope>NUCLEOTIDE SEQUENCE [LARGE SCALE GENOMIC DNA]</scope>
    <source>
        <strain evidence="7 8">CGMCC 1.12708</strain>
    </source>
</reference>
<evidence type="ECO:0000256" key="1">
    <source>
        <dbReference type="ARBA" id="ARBA00007074"/>
    </source>
</evidence>
<organism evidence="7 8">
    <name type="scientific">Moheibacter sediminis</name>
    <dbReference type="NCBI Taxonomy" id="1434700"/>
    <lineage>
        <taxon>Bacteria</taxon>
        <taxon>Pseudomonadati</taxon>
        <taxon>Bacteroidota</taxon>
        <taxon>Flavobacteriia</taxon>
        <taxon>Flavobacteriales</taxon>
        <taxon>Weeksellaceae</taxon>
        <taxon>Moheibacter</taxon>
    </lineage>
</organism>
<dbReference type="Proteomes" id="UP000192393">
    <property type="component" value="Unassembled WGS sequence"/>
</dbReference>
<accession>A0A1W1ZMK0</accession>
<proteinExistence type="inferred from homology"/>
<dbReference type="SUPFAM" id="SSF54001">
    <property type="entry name" value="Cysteine proteinases"/>
    <property type="match status" value="1"/>
</dbReference>
<comment type="similarity">
    <text evidence="1">Belongs to the peptidase C40 family.</text>
</comment>
<dbReference type="Pfam" id="PF00877">
    <property type="entry name" value="NLPC_P60"/>
    <property type="match status" value="1"/>
</dbReference>
<dbReference type="InterPro" id="IPR038765">
    <property type="entry name" value="Papain-like_cys_pep_sf"/>
</dbReference>
<keyword evidence="7" id="KW-0449">Lipoprotein</keyword>
<evidence type="ECO:0000256" key="4">
    <source>
        <dbReference type="ARBA" id="ARBA00022801"/>
    </source>
</evidence>
<dbReference type="OrthoDB" id="9807055at2"/>
<evidence type="ECO:0000259" key="6">
    <source>
        <dbReference type="PROSITE" id="PS51935"/>
    </source>
</evidence>
<dbReference type="InterPro" id="IPR000064">
    <property type="entry name" value="NLP_P60_dom"/>
</dbReference>
<dbReference type="InterPro" id="IPR052062">
    <property type="entry name" value="Murein_DD/LD_carboxypeptidase"/>
</dbReference>